<evidence type="ECO:0000256" key="4">
    <source>
        <dbReference type="ARBA" id="ARBA00022837"/>
    </source>
</evidence>
<keyword evidence="3" id="KW-0378">Hydrolase</keyword>
<dbReference type="GO" id="GO:0046872">
    <property type="term" value="F:metal ion binding"/>
    <property type="evidence" value="ECO:0007669"/>
    <property type="project" value="UniProtKB-KW"/>
</dbReference>
<dbReference type="InterPro" id="IPR057023">
    <property type="entry name" value="PTP-SAK"/>
</dbReference>
<evidence type="ECO:0000313" key="13">
    <source>
        <dbReference type="Proteomes" id="UP000324907"/>
    </source>
</evidence>
<dbReference type="EMBL" id="VLTO01000002">
    <property type="protein sequence ID" value="KAA0177856.1"/>
    <property type="molecule type" value="Genomic_DNA"/>
</dbReference>
<dbReference type="EMBL" id="VLTN01000001">
    <property type="protein sequence ID" value="KAA0157718.1"/>
    <property type="molecule type" value="Genomic_DNA"/>
</dbReference>
<dbReference type="Gene3D" id="3.90.190.10">
    <property type="entry name" value="Protein tyrosine phosphatase superfamily"/>
    <property type="match status" value="1"/>
</dbReference>
<accession>A0A5A8CM40</accession>
<dbReference type="PROSITE" id="PS00018">
    <property type="entry name" value="EF_HAND_1"/>
    <property type="match status" value="1"/>
</dbReference>
<evidence type="ECO:0000313" key="7">
    <source>
        <dbReference type="EMBL" id="KAA0153514.1"/>
    </source>
</evidence>
<reference evidence="11 12" key="1">
    <citation type="submission" date="2019-07" db="EMBL/GenBank/DDBJ databases">
        <title>Genomes of Cafeteria roenbergensis.</title>
        <authorList>
            <person name="Fischer M.G."/>
            <person name="Hackl T."/>
            <person name="Roman M."/>
        </authorList>
    </citation>
    <scope>NUCLEOTIDE SEQUENCE [LARGE SCALE GENOMIC DNA]</scope>
    <source>
        <strain evidence="8 12">BVI</strain>
        <strain evidence="7 14">Cflag</strain>
        <strain evidence="10 11">E4-10P</strain>
        <strain evidence="9 13">RCC970-E3</strain>
    </source>
</reference>
<evidence type="ECO:0000313" key="14">
    <source>
        <dbReference type="Proteomes" id="UP000325113"/>
    </source>
</evidence>
<evidence type="ECO:0000256" key="2">
    <source>
        <dbReference type="ARBA" id="ARBA00022737"/>
    </source>
</evidence>
<sequence length="1460" mass="151706">MASTTASSEAWWLERQRLGEEFPPPPPHRMESMRGPAFSNWIIRGHVLQGPHPANGAASADATVRVLRELLEAGVTTFVCLQDEMPTKTGTSSGAGAASGTRYGAPSARFRSSYGSGNVVSAKPYLDQAQMVADAAGLPQAAEGRQLSFIHVPIRDADGGIAPDAVLKRLVADLTAHIRAGEVLYLHCGDGNGRSGAVAAALLGCAYGMSSSEAIDAVQRSRNHRAGAKGLSPESHEQKMQTHRVLGDSSFREAVAAEAARPSGSSGAATARQASSVLAHIRTLLQRRGAVAICRFRAFLAERCDAGEGRMSAARLADALSEAGLYLTAAETETVLRWLSTQPDAASAGLDVNSLVDGVRGSLPQGRRALIHAVFRKMDSSASRFVAMDDIAVAFDAEGHPDVRSGRRSAEQVLSEFMTTFGVDRRGREVSLEEFRSYWWDVSGATPEDNAFKMVMWGVWGLDGSELSEAGRSAGLGSSQHREGVDIVPASPGSHGPGTVYGGRKSMSSSEAAAALRATLLKHGGEFAVARLGAALRDLAARDPHGEGGVELADFRAALRGAGAPMSTEDERCASECFAPLSNADRPVPGRRPSAPGVALEDAVVGVLSQARQRLAASAFSALDGRWRGEGAIPARELAGMFKAERHPSVTAGRRPADAVMRDFLASLGRGDPRDGMVRQPLFERLCAGMAAAHPEDAEFSLVLWQSFDLSAASASHGSTVHRPRTAVEVHHGLSVAARADAGEMGFLDGVDRLSSGARRPGTGPRHDSQRQHFASHPAKHTSAIVVGTASHAESPLTSPYASRAGYGLGAAGASGSRELANGSRVVVGRPEDGRVVAAQTVLDSDSASGSAAAPGDPSGLRVLSPSARPPASSHTGPAGGDGAMPARRLDASFTQARGGDRGRRSNPAAEAAIRADSTKALIAGAATTAHGGRSAEAGARSMDPTVARVRQLTNARGVRGVFALLRWLGIGISDRRELSPDPDTRAVESGVFARRLREHGLGLSEAEANRVASLCADDDVPGHTQLFRVFELVCPPLSAGRRQLVDQAFDALAAKAGAERSGRGDAVIPVGSVRLAYASARHPQVVASRRAEADVLREFLETFYPAAAEDTVVRRQDFEAYNRAMAAGLPDADDSYFAALLWSVWEIQSAPTAATAISDPTGRSAVPAAGRGSAPVQADHLSGAGGVPSPSHGLSGSPRRRAAGGREGSIGGASSGPGSPVRGRLGNGGTGIECMGWTPAVNVARHATSPPSPPGSIATASAGGPVAVCERLGRTLNRRGPTAFLDLAHTLREAAGGAPGPLPHLTAAELQAALSKASVGLSPAEMRVILDGMGDCVRVDTELMLRQIVGPVSPARRDLISRAWAAASGGVAGPVSAAQVAASYRTEALTEVRTGRKSRAQASAEFIGPLLEAGGFGATPEEVDVGPEEWHRHFAMVSAGISDDSAFRLLMWESFGLGA</sequence>
<name>A0A5A8CM40_CAFRO</name>
<evidence type="ECO:0000313" key="8">
    <source>
        <dbReference type="EMBL" id="KAA0157718.1"/>
    </source>
</evidence>
<feature type="compositionally biased region" description="Gly residues" evidence="5">
    <location>
        <begin position="1206"/>
        <end position="1216"/>
    </location>
</feature>
<dbReference type="InterPro" id="IPR051581">
    <property type="entry name" value="Ca-bind"/>
</dbReference>
<dbReference type="PANTHER" id="PTHR34524">
    <property type="entry name" value="CALCYPHOSIN"/>
    <property type="match status" value="1"/>
</dbReference>
<comment type="caution">
    <text evidence="7">The sequence shown here is derived from an EMBL/GenBank/DDBJ whole genome shotgun (WGS) entry which is preliminary data.</text>
</comment>
<dbReference type="InterPro" id="IPR018247">
    <property type="entry name" value="EF_Hand_1_Ca_BS"/>
</dbReference>
<feature type="region of interest" description="Disordered" evidence="5">
    <location>
        <begin position="842"/>
        <end position="887"/>
    </location>
</feature>
<dbReference type="SUPFAM" id="SSF47473">
    <property type="entry name" value="EF-hand"/>
    <property type="match status" value="1"/>
</dbReference>
<evidence type="ECO:0000313" key="9">
    <source>
        <dbReference type="EMBL" id="KAA0161661.1"/>
    </source>
</evidence>
<keyword evidence="12" id="KW-1185">Reference proteome</keyword>
<dbReference type="Proteomes" id="UP000324907">
    <property type="component" value="Unassembled WGS sequence"/>
</dbReference>
<dbReference type="InterPro" id="IPR011992">
    <property type="entry name" value="EF-hand-dom_pair"/>
</dbReference>
<evidence type="ECO:0000313" key="11">
    <source>
        <dbReference type="Proteomes" id="UP000322899"/>
    </source>
</evidence>
<evidence type="ECO:0000256" key="3">
    <source>
        <dbReference type="ARBA" id="ARBA00022801"/>
    </source>
</evidence>
<dbReference type="Proteomes" id="UP000322899">
    <property type="component" value="Unassembled WGS sequence"/>
</dbReference>
<keyword evidence="4" id="KW-0106">Calcium</keyword>
<dbReference type="Gene3D" id="1.10.238.10">
    <property type="entry name" value="EF-hand"/>
    <property type="match status" value="4"/>
</dbReference>
<evidence type="ECO:0000313" key="10">
    <source>
        <dbReference type="EMBL" id="KAA0177856.1"/>
    </source>
</evidence>
<dbReference type="PROSITE" id="PS00383">
    <property type="entry name" value="TYR_PHOSPHATASE_1"/>
    <property type="match status" value="1"/>
</dbReference>
<keyword evidence="2" id="KW-0677">Repeat</keyword>
<dbReference type="InterPro" id="IPR016130">
    <property type="entry name" value="Tyr_Pase_AS"/>
</dbReference>
<organism evidence="7 14">
    <name type="scientific">Cafeteria roenbergensis</name>
    <name type="common">Marine flagellate</name>
    <dbReference type="NCBI Taxonomy" id="33653"/>
    <lineage>
        <taxon>Eukaryota</taxon>
        <taxon>Sar</taxon>
        <taxon>Stramenopiles</taxon>
        <taxon>Bigyra</taxon>
        <taxon>Opalozoa</taxon>
        <taxon>Bicosoecida</taxon>
        <taxon>Cafeteriaceae</taxon>
        <taxon>Cafeteria</taxon>
    </lineage>
</organism>
<dbReference type="OrthoDB" id="444540at2759"/>
<evidence type="ECO:0000313" key="12">
    <source>
        <dbReference type="Proteomes" id="UP000323011"/>
    </source>
</evidence>
<dbReference type="GO" id="GO:0016791">
    <property type="term" value="F:phosphatase activity"/>
    <property type="evidence" value="ECO:0007669"/>
    <property type="project" value="UniProtKB-ARBA"/>
</dbReference>
<feature type="domain" description="Tyrosine specific protein phosphatases" evidence="6">
    <location>
        <begin position="165"/>
        <end position="222"/>
    </location>
</feature>
<dbReference type="SUPFAM" id="SSF52799">
    <property type="entry name" value="(Phosphotyrosine protein) phosphatases II"/>
    <property type="match status" value="1"/>
</dbReference>
<dbReference type="InterPro" id="IPR029021">
    <property type="entry name" value="Prot-tyrosine_phosphatase-like"/>
</dbReference>
<protein>
    <recommendedName>
        <fullName evidence="6">Tyrosine specific protein phosphatases domain-containing protein</fullName>
    </recommendedName>
</protein>
<evidence type="ECO:0000256" key="5">
    <source>
        <dbReference type="SAM" id="MobiDB-lite"/>
    </source>
</evidence>
<gene>
    <name evidence="10" type="ORF">FNF27_00404</name>
    <name evidence="9" type="ORF">FNF28_04965</name>
    <name evidence="8" type="ORF">FNF29_00292</name>
    <name evidence="7" type="ORF">FNF31_06448</name>
</gene>
<dbReference type="PROSITE" id="PS50056">
    <property type="entry name" value="TYR_PHOSPHATASE_2"/>
    <property type="match status" value="1"/>
</dbReference>
<dbReference type="OMA" id="CEAHAEF"/>
<proteinExistence type="predicted"/>
<dbReference type="EMBL" id="VLTL01000091">
    <property type="protein sequence ID" value="KAA0161661.1"/>
    <property type="molecule type" value="Genomic_DNA"/>
</dbReference>
<feature type="region of interest" description="Disordered" evidence="5">
    <location>
        <begin position="1157"/>
        <end position="1231"/>
    </location>
</feature>
<dbReference type="Proteomes" id="UP000325113">
    <property type="component" value="Unassembled WGS sequence"/>
</dbReference>
<dbReference type="Pfam" id="PF22784">
    <property type="entry name" value="PTP-SAK"/>
    <property type="match status" value="1"/>
</dbReference>
<dbReference type="PANTHER" id="PTHR34524:SF6">
    <property type="entry name" value="CALCYPHOSINE LIKE"/>
    <property type="match status" value="1"/>
</dbReference>
<dbReference type="EMBL" id="VLTM01000099">
    <property type="protein sequence ID" value="KAA0153514.1"/>
    <property type="molecule type" value="Genomic_DNA"/>
</dbReference>
<feature type="region of interest" description="Disordered" evidence="5">
    <location>
        <begin position="751"/>
        <end position="780"/>
    </location>
</feature>
<keyword evidence="1" id="KW-0479">Metal-binding</keyword>
<evidence type="ECO:0000256" key="1">
    <source>
        <dbReference type="ARBA" id="ARBA00022723"/>
    </source>
</evidence>
<evidence type="ECO:0000259" key="6">
    <source>
        <dbReference type="PROSITE" id="PS50056"/>
    </source>
</evidence>
<dbReference type="InterPro" id="IPR000387">
    <property type="entry name" value="Tyr_Pase_dom"/>
</dbReference>
<dbReference type="Proteomes" id="UP000323011">
    <property type="component" value="Unassembled WGS sequence"/>
</dbReference>
<feature type="compositionally biased region" description="Low complexity" evidence="5">
    <location>
        <begin position="844"/>
        <end position="860"/>
    </location>
</feature>